<dbReference type="InterPro" id="IPR049052">
    <property type="entry name" value="nSTAND1"/>
</dbReference>
<dbReference type="InterPro" id="IPR000157">
    <property type="entry name" value="TIR_dom"/>
</dbReference>
<feature type="repeat" description="WD" evidence="3">
    <location>
        <begin position="1310"/>
        <end position="1351"/>
    </location>
</feature>
<evidence type="ECO:0000256" key="4">
    <source>
        <dbReference type="SAM" id="MobiDB-lite"/>
    </source>
</evidence>
<feature type="repeat" description="WD" evidence="3">
    <location>
        <begin position="1257"/>
        <end position="1280"/>
    </location>
</feature>
<evidence type="ECO:0000256" key="3">
    <source>
        <dbReference type="PROSITE-ProRule" id="PRU00221"/>
    </source>
</evidence>
<dbReference type="PROSITE" id="PS00678">
    <property type="entry name" value="WD_REPEATS_1"/>
    <property type="match status" value="3"/>
</dbReference>
<dbReference type="Gene3D" id="3.40.50.10140">
    <property type="entry name" value="Toll/interleukin-1 receptor homology (TIR) domain"/>
    <property type="match status" value="1"/>
</dbReference>
<dbReference type="Pfam" id="PF20703">
    <property type="entry name" value="nSTAND1"/>
    <property type="match status" value="1"/>
</dbReference>
<reference evidence="8" key="1">
    <citation type="journal article" date="2019" name="Int. J. Syst. Evol. Microbiol.">
        <title>The Global Catalogue of Microorganisms (GCM) 10K type strain sequencing project: providing services to taxonomists for standard genome sequencing and annotation.</title>
        <authorList>
            <consortium name="The Broad Institute Genomics Platform"/>
            <consortium name="The Broad Institute Genome Sequencing Center for Infectious Disease"/>
            <person name="Wu L."/>
            <person name="Ma J."/>
        </authorList>
    </citation>
    <scope>NUCLEOTIDE SEQUENCE [LARGE SCALE GENOMIC DNA]</scope>
    <source>
        <strain evidence="8">JCM 3338</strain>
    </source>
</reference>
<dbReference type="SUPFAM" id="SSF52200">
    <property type="entry name" value="Toll/Interleukin receptor TIR domain"/>
    <property type="match status" value="1"/>
</dbReference>
<dbReference type="InterPro" id="IPR027417">
    <property type="entry name" value="P-loop_NTPase"/>
</dbReference>
<accession>A0ABW4XBG6</accession>
<keyword evidence="1 3" id="KW-0853">WD repeat</keyword>
<dbReference type="SUPFAM" id="SSF50978">
    <property type="entry name" value="WD40 repeat-like"/>
    <property type="match status" value="1"/>
</dbReference>
<organism evidence="7 8">
    <name type="scientific">Blastococcus deserti</name>
    <dbReference type="NCBI Taxonomy" id="2259033"/>
    <lineage>
        <taxon>Bacteria</taxon>
        <taxon>Bacillati</taxon>
        <taxon>Actinomycetota</taxon>
        <taxon>Actinomycetes</taxon>
        <taxon>Geodermatophilales</taxon>
        <taxon>Geodermatophilaceae</taxon>
        <taxon>Blastococcus</taxon>
    </lineage>
</organism>
<feature type="transmembrane region" description="Helical" evidence="5">
    <location>
        <begin position="623"/>
        <end position="645"/>
    </location>
</feature>
<dbReference type="Pfam" id="PF13676">
    <property type="entry name" value="TIR_2"/>
    <property type="match status" value="1"/>
</dbReference>
<dbReference type="PROSITE" id="PS50294">
    <property type="entry name" value="WD_REPEATS_REGION"/>
    <property type="match status" value="4"/>
</dbReference>
<dbReference type="PANTHER" id="PTHR19879:SF9">
    <property type="entry name" value="TRANSCRIPTION INITIATION FACTOR TFIID SUBUNIT 5"/>
    <property type="match status" value="1"/>
</dbReference>
<keyword evidence="5" id="KW-0472">Membrane</keyword>
<dbReference type="PROSITE" id="PS50082">
    <property type="entry name" value="WD_REPEATS_2"/>
    <property type="match status" value="5"/>
</dbReference>
<dbReference type="Pfam" id="PF00400">
    <property type="entry name" value="WD40"/>
    <property type="match status" value="6"/>
</dbReference>
<name>A0ABW4XBG6_9ACTN</name>
<dbReference type="EMBL" id="JBHUHP010000013">
    <property type="protein sequence ID" value="MFD2092630.1"/>
    <property type="molecule type" value="Genomic_DNA"/>
</dbReference>
<evidence type="ECO:0000313" key="8">
    <source>
        <dbReference type="Proteomes" id="UP001597402"/>
    </source>
</evidence>
<feature type="repeat" description="WD" evidence="3">
    <location>
        <begin position="762"/>
        <end position="795"/>
    </location>
</feature>
<dbReference type="InterPro" id="IPR036322">
    <property type="entry name" value="WD40_repeat_dom_sf"/>
</dbReference>
<feature type="repeat" description="WD" evidence="3">
    <location>
        <begin position="716"/>
        <end position="757"/>
    </location>
</feature>
<dbReference type="InterPro" id="IPR035897">
    <property type="entry name" value="Toll_tir_struct_dom_sf"/>
</dbReference>
<keyword evidence="8" id="KW-1185">Reference proteome</keyword>
<dbReference type="RefSeq" id="WP_376876907.1">
    <property type="nucleotide sequence ID" value="NZ_JBHUHP010000013.1"/>
</dbReference>
<dbReference type="InterPro" id="IPR015943">
    <property type="entry name" value="WD40/YVTN_repeat-like_dom_sf"/>
</dbReference>
<evidence type="ECO:0000259" key="6">
    <source>
        <dbReference type="PROSITE" id="PS50104"/>
    </source>
</evidence>
<sequence>MAKVFVSHSGKDIALAGEVHRWLIEEGHEVFLDQDLYDGIQLGDQWQERLHERLRWADAMVCVLTSSYVASIWCTAELAIAQSRGSLVLPVRADPGVDHPLVRPLQQADLTSNAAAARARLAAELMRLDAAGGTGWPDGRSPFPGLRALENDEHSVFFGRSDEVAHLVSLLRSPALHAERTVLMVVGPSGCGKSSLVRAGLLPVLAADQDWWTLPPVLPGPAPVAALARELAAAAVPLGLPWTATEVRRALDDGDLTALADDLLLAVPGHRSRRLLLVVDQFEELLTQTPAVERTRFARLLRSALTGAMQVVGTLRPEFLDPLLSSPELAGLPTRTQTLRPLRREALRAVIEGPADRAGINIEGDLVTRLVADTGSGEALPLLAYTLARLSDGVTRGGRIVPSRYDELGEVRGVLAGQAEAALGEAVVAGGRQRDQVVKDLLRLVTVDEEGRPTRRRIRRDDLQDHELTELQPFIDRRLLTSDTEYVQDSDPSHVVLGIAHEALLSAWSPLERAIVAASDALRARRRVEVAAAEWSERRHEPALLWERGQLAAALADTGARLRTASGRHLTPPPGVGDAADRRTRRAWPRRRRELVAERVELSAQARDFLRTSLRRDRRRRGLTVAILSALLTVAIVAAIGAVVAQRNAVAQQREAEEGNRLATARFLLSRGDALLEEDPQTALRLQVAAQQIHSSPETKSALVNSVLTTPYAGHLRGHAGTVTAVAFTATGHTLATADDEGAVLLWDLTDPHAPRRLGQPLVGLAEKVTAVNFSADGTTLVTLSDDGTARLWDVTDPTERVPDGTSLPEQSESVTAVTFASDGETLAAAGEDGTVTLWDVGDATAPASLGTWLTGHTHGVEAMALRSAEINPAPSGRTVLATATTWDGPSGDTTVMLWDVTNPKQPQRLTTFVAGSNQIESKDFQLSLAFGRGGEVVAATDDLGRVALWDLADPAQPRPLGPPLTGHRMQVHTAAFTADGQTLATVSGDAFILWDLTDPARPTRLDAPRNYEGLGRVTFDADGQTLVASGALAGEDGDALIWELIDPAQPRRLEVLDVGAPTPVQVLALASEGGLMVTDGYDETAENTLSVWDITYGGPPRHLATALAGDALTGMRAGVFSPHDPLLATVDADGTALLWDLTDPTEPRRLPAPLPGRYDSQGPQTLAFDPDAPVLAAVGSDPGTVLLVDLADPARPVPLEDLHTGDTVRLAVLTFADNQSILATTAATRGVPDADNGVRLWNLADPSHPRRLGPPLTGHTSQIDALAFSPDGRLLASAGATPQSTVDNQRVLLWDLTDPANARPLGTPLAGHSSPVQALDFSPDGRILATGDEDGTVLLWDLADPSSPRRLGSPLVDATDWKHAVVFTPDGNMLATDGNGGEVILWDFTRLASLLDDTMERACSITDGGLDPDEWRRYVSTLNYRETCAT</sequence>
<dbReference type="SUPFAM" id="SSF52540">
    <property type="entry name" value="P-loop containing nucleoside triphosphate hydrolases"/>
    <property type="match status" value="1"/>
</dbReference>
<dbReference type="Gene3D" id="3.40.50.300">
    <property type="entry name" value="P-loop containing nucleotide triphosphate hydrolases"/>
    <property type="match status" value="1"/>
</dbReference>
<dbReference type="InterPro" id="IPR020472">
    <property type="entry name" value="WD40_PAC1"/>
</dbReference>
<feature type="domain" description="TIR" evidence="6">
    <location>
        <begin position="1"/>
        <end position="125"/>
    </location>
</feature>
<feature type="region of interest" description="Disordered" evidence="4">
    <location>
        <begin position="565"/>
        <end position="584"/>
    </location>
</feature>
<dbReference type="SUPFAM" id="SSF50998">
    <property type="entry name" value="Quinoprotein alcohol dehydrogenase-like"/>
    <property type="match status" value="1"/>
</dbReference>
<protein>
    <submittedName>
        <fullName evidence="7">TIR domain-containing protein</fullName>
    </submittedName>
</protein>
<dbReference type="InterPro" id="IPR019775">
    <property type="entry name" value="WD40_repeat_CS"/>
</dbReference>
<dbReference type="PROSITE" id="PS50104">
    <property type="entry name" value="TIR"/>
    <property type="match status" value="1"/>
</dbReference>
<comment type="caution">
    <text evidence="7">The sequence shown here is derived from an EMBL/GenBank/DDBJ whole genome shotgun (WGS) entry which is preliminary data.</text>
</comment>
<dbReference type="InterPro" id="IPR001680">
    <property type="entry name" value="WD40_rpt"/>
</dbReference>
<keyword evidence="5" id="KW-1133">Transmembrane helix</keyword>
<gene>
    <name evidence="7" type="ORF">ACFSHS_13725</name>
</gene>
<dbReference type="PANTHER" id="PTHR19879">
    <property type="entry name" value="TRANSCRIPTION INITIATION FACTOR TFIID"/>
    <property type="match status" value="1"/>
</dbReference>
<dbReference type="InterPro" id="IPR011047">
    <property type="entry name" value="Quinoprotein_ADH-like_sf"/>
</dbReference>
<dbReference type="SMART" id="SM00320">
    <property type="entry name" value="WD40"/>
    <property type="match status" value="11"/>
</dbReference>
<keyword evidence="5" id="KW-0812">Transmembrane</keyword>
<evidence type="ECO:0000256" key="2">
    <source>
        <dbReference type="ARBA" id="ARBA00022737"/>
    </source>
</evidence>
<dbReference type="Proteomes" id="UP001597402">
    <property type="component" value="Unassembled WGS sequence"/>
</dbReference>
<proteinExistence type="predicted"/>
<dbReference type="PRINTS" id="PR00320">
    <property type="entry name" value="GPROTEINBRPT"/>
</dbReference>
<evidence type="ECO:0000256" key="1">
    <source>
        <dbReference type="ARBA" id="ARBA00022574"/>
    </source>
</evidence>
<dbReference type="CDD" id="cd00200">
    <property type="entry name" value="WD40"/>
    <property type="match status" value="1"/>
</dbReference>
<feature type="repeat" description="WD" evidence="3">
    <location>
        <begin position="808"/>
        <end position="849"/>
    </location>
</feature>
<evidence type="ECO:0000256" key="5">
    <source>
        <dbReference type="SAM" id="Phobius"/>
    </source>
</evidence>
<keyword evidence="2" id="KW-0677">Repeat</keyword>
<evidence type="ECO:0000313" key="7">
    <source>
        <dbReference type="EMBL" id="MFD2092630.1"/>
    </source>
</evidence>
<dbReference type="Gene3D" id="2.130.10.10">
    <property type="entry name" value="YVTN repeat-like/Quinoprotein amine dehydrogenase"/>
    <property type="match status" value="4"/>
</dbReference>